<feature type="transmembrane region" description="Helical" evidence="7">
    <location>
        <begin position="12"/>
        <end position="29"/>
    </location>
</feature>
<protein>
    <recommendedName>
        <fullName evidence="7">Endolytic murein transglycosylase</fullName>
        <ecNumber evidence="7">4.2.2.29</ecNumber>
    </recommendedName>
    <alternativeName>
        <fullName evidence="7">Peptidoglycan lytic transglycosylase</fullName>
    </alternativeName>
    <alternativeName>
        <fullName evidence="7">Peptidoglycan polymerization terminase</fullName>
    </alternativeName>
</protein>
<evidence type="ECO:0000256" key="6">
    <source>
        <dbReference type="ARBA" id="ARBA00023316"/>
    </source>
</evidence>
<dbReference type="PANTHER" id="PTHR30518">
    <property type="entry name" value="ENDOLYTIC MUREIN TRANSGLYCOSYLASE"/>
    <property type="match status" value="1"/>
</dbReference>
<evidence type="ECO:0000256" key="4">
    <source>
        <dbReference type="ARBA" id="ARBA00023136"/>
    </source>
</evidence>
<dbReference type="GO" id="GO:0071555">
    <property type="term" value="P:cell wall organization"/>
    <property type="evidence" value="ECO:0007669"/>
    <property type="project" value="UniProtKB-KW"/>
</dbReference>
<evidence type="ECO:0000256" key="7">
    <source>
        <dbReference type="HAMAP-Rule" id="MF_02065"/>
    </source>
</evidence>
<evidence type="ECO:0000256" key="1">
    <source>
        <dbReference type="ARBA" id="ARBA00022475"/>
    </source>
</evidence>
<dbReference type="EC" id="4.2.2.29" evidence="7"/>
<keyword evidence="1 7" id="KW-1003">Cell membrane</keyword>
<keyword evidence="3 7" id="KW-1133">Transmembrane helix</keyword>
<dbReference type="GO" id="GO:0005886">
    <property type="term" value="C:plasma membrane"/>
    <property type="evidence" value="ECO:0007669"/>
    <property type="project" value="UniProtKB-SubCell"/>
</dbReference>
<reference evidence="8 9" key="1">
    <citation type="submission" date="2018-06" db="EMBL/GenBank/DDBJ databases">
        <authorList>
            <consortium name="Pathogen Informatics"/>
            <person name="Doyle S."/>
        </authorList>
    </citation>
    <scope>NUCLEOTIDE SEQUENCE [LARGE SCALE GENOMIC DNA]</scope>
    <source>
        <strain evidence="8 9">NCTC13102</strain>
    </source>
</reference>
<dbReference type="GO" id="GO:0009252">
    <property type="term" value="P:peptidoglycan biosynthetic process"/>
    <property type="evidence" value="ECO:0007669"/>
    <property type="project" value="UniProtKB-UniRule"/>
</dbReference>
<dbReference type="RefSeq" id="WP_112058465.1">
    <property type="nucleotide sequence ID" value="NZ_UAWL01000006.1"/>
</dbReference>
<sequence length="312" mass="35337">MIKRIIKILSLLLDTALLIVLIVFFYLALEIKTTPIVSIPSGSISSIITYLSKNDFDINQIDKNILRILGKPQSGLIDMGGERIAKGDFLYRLVNAKAAQNKIVLIPGETLYFFIQDIAAKLSLDENKLKESYSKYAPYEDGVIFPNTYKIPIGINEESLMMNLVQQSLKIHQNLAVKLLGSYKQEEWFRYITIASIIQKEAANKQEMPLVSAVIFNRLKLKMPLQMDGSLNYGAYSHTKITPQRIRTDPTPFNTYRNKGIPPYPVGSASIEAIRAAVNPADVDYLYFVRNKNGVHTFSTTYKEHLDNIHFP</sequence>
<keyword evidence="2 7" id="KW-0812">Transmembrane</keyword>
<comment type="subcellular location">
    <subcellularLocation>
        <location evidence="7">Cell membrane</location>
        <topology evidence="7">Single-pass membrane protein</topology>
    </subcellularLocation>
</comment>
<evidence type="ECO:0000313" key="9">
    <source>
        <dbReference type="Proteomes" id="UP000250166"/>
    </source>
</evidence>
<comment type="function">
    <text evidence="7">Functions as a peptidoglycan terminase that cleaves nascent peptidoglycan strands endolytically to terminate their elongation.</text>
</comment>
<dbReference type="EMBL" id="UAWL01000006">
    <property type="protein sequence ID" value="SQB98293.1"/>
    <property type="molecule type" value="Genomic_DNA"/>
</dbReference>
<keyword evidence="6 7" id="KW-0961">Cell wall biogenesis/degradation</keyword>
<evidence type="ECO:0000256" key="5">
    <source>
        <dbReference type="ARBA" id="ARBA00023239"/>
    </source>
</evidence>
<organism evidence="8 9">
    <name type="scientific">Helicobacter fennelliae</name>
    <dbReference type="NCBI Taxonomy" id="215"/>
    <lineage>
        <taxon>Bacteria</taxon>
        <taxon>Pseudomonadati</taxon>
        <taxon>Campylobacterota</taxon>
        <taxon>Epsilonproteobacteria</taxon>
        <taxon>Campylobacterales</taxon>
        <taxon>Helicobacteraceae</taxon>
        <taxon>Helicobacter</taxon>
    </lineage>
</organism>
<dbReference type="PANTHER" id="PTHR30518:SF2">
    <property type="entry name" value="ENDOLYTIC MUREIN TRANSGLYCOSYLASE"/>
    <property type="match status" value="1"/>
</dbReference>
<name>A0A2X3BCG4_9HELI</name>
<dbReference type="NCBIfam" id="TIGR00247">
    <property type="entry name" value="endolytic transglycosylase MltG"/>
    <property type="match status" value="1"/>
</dbReference>
<keyword evidence="4 7" id="KW-0472">Membrane</keyword>
<comment type="similarity">
    <text evidence="7">Belongs to the transglycosylase MltG family.</text>
</comment>
<dbReference type="HAMAP" id="MF_02065">
    <property type="entry name" value="MltG"/>
    <property type="match status" value="1"/>
</dbReference>
<evidence type="ECO:0000313" key="8">
    <source>
        <dbReference type="EMBL" id="SQB98293.1"/>
    </source>
</evidence>
<comment type="catalytic activity">
    <reaction evidence="7">
        <text>a peptidoglycan chain = a peptidoglycan chain with N-acetyl-1,6-anhydromuramyl-[peptide] at the reducing end + a peptidoglycan chain with N-acetylglucosamine at the non-reducing end.</text>
        <dbReference type="EC" id="4.2.2.29"/>
    </reaction>
</comment>
<dbReference type="Gene3D" id="3.30.160.60">
    <property type="entry name" value="Classic Zinc Finger"/>
    <property type="match status" value="1"/>
</dbReference>
<proteinExistence type="inferred from homology"/>
<accession>A0A2X3BCG4</accession>
<evidence type="ECO:0000256" key="3">
    <source>
        <dbReference type="ARBA" id="ARBA00022989"/>
    </source>
</evidence>
<dbReference type="Pfam" id="PF02618">
    <property type="entry name" value="YceG"/>
    <property type="match status" value="1"/>
</dbReference>
<dbReference type="AlphaFoldDB" id="A0A2X3BCG4"/>
<dbReference type="Proteomes" id="UP000250166">
    <property type="component" value="Unassembled WGS sequence"/>
</dbReference>
<gene>
    <name evidence="8" type="primary">yceG</name>
    <name evidence="7" type="synonym">mltG</name>
    <name evidence="8" type="ORF">NCTC13102_00750</name>
</gene>
<dbReference type="GO" id="GO:0008932">
    <property type="term" value="F:lytic endotransglycosylase activity"/>
    <property type="evidence" value="ECO:0007669"/>
    <property type="project" value="UniProtKB-UniRule"/>
</dbReference>
<feature type="site" description="Important for catalytic activity" evidence="7">
    <location>
        <position position="201"/>
    </location>
</feature>
<keyword evidence="5 7" id="KW-0456">Lyase</keyword>
<dbReference type="InterPro" id="IPR003770">
    <property type="entry name" value="MLTG-like"/>
</dbReference>
<evidence type="ECO:0000256" key="2">
    <source>
        <dbReference type="ARBA" id="ARBA00022692"/>
    </source>
</evidence>